<evidence type="ECO:0000256" key="1">
    <source>
        <dbReference type="SAM" id="Phobius"/>
    </source>
</evidence>
<name>A0A7C5TIK0_9CREN</name>
<accession>A0A7C5TIK0</accession>
<keyword evidence="1" id="KW-0472">Membrane</keyword>
<organism evidence="2">
    <name type="scientific">Ignisphaera aggregans</name>
    <dbReference type="NCBI Taxonomy" id="334771"/>
    <lineage>
        <taxon>Archaea</taxon>
        <taxon>Thermoproteota</taxon>
        <taxon>Thermoprotei</taxon>
        <taxon>Desulfurococcales</taxon>
        <taxon>Desulfurococcaceae</taxon>
        <taxon>Ignisphaera</taxon>
    </lineage>
</organism>
<dbReference type="EMBL" id="DRZI01000186">
    <property type="protein sequence ID" value="HHP81877.1"/>
    <property type="molecule type" value="Genomic_DNA"/>
</dbReference>
<sequence length="69" mass="7654">MARAFRTKVYRSPWWLLIFLGAGLVGATIVHAVLQRGLELSQLLPFYIGWALGVIIAWSAIRKTSAIGK</sequence>
<reference evidence="2" key="1">
    <citation type="journal article" date="2020" name="mSystems">
        <title>Genome- and Community-Level Interaction Insights into Carbon Utilization and Element Cycling Functions of Hydrothermarchaeota in Hydrothermal Sediment.</title>
        <authorList>
            <person name="Zhou Z."/>
            <person name="Liu Y."/>
            <person name="Xu W."/>
            <person name="Pan J."/>
            <person name="Luo Z.H."/>
            <person name="Li M."/>
        </authorList>
    </citation>
    <scope>NUCLEOTIDE SEQUENCE [LARGE SCALE GENOMIC DNA]</scope>
    <source>
        <strain evidence="2">SpSt-1121</strain>
    </source>
</reference>
<feature type="transmembrane region" description="Helical" evidence="1">
    <location>
        <begin position="40"/>
        <end position="61"/>
    </location>
</feature>
<keyword evidence="1" id="KW-0812">Transmembrane</keyword>
<dbReference type="AlphaFoldDB" id="A0A7C5TIK0"/>
<feature type="transmembrane region" description="Helical" evidence="1">
    <location>
        <begin position="12"/>
        <end position="34"/>
    </location>
</feature>
<comment type="caution">
    <text evidence="2">The sequence shown here is derived from an EMBL/GenBank/DDBJ whole genome shotgun (WGS) entry which is preliminary data.</text>
</comment>
<keyword evidence="1" id="KW-1133">Transmembrane helix</keyword>
<gene>
    <name evidence="2" type="ORF">ENM84_04345</name>
</gene>
<protein>
    <submittedName>
        <fullName evidence="2">Uncharacterized protein</fullName>
    </submittedName>
</protein>
<evidence type="ECO:0000313" key="2">
    <source>
        <dbReference type="EMBL" id="HHP81877.1"/>
    </source>
</evidence>
<proteinExistence type="predicted"/>